<accession>R7UBV1</accession>
<dbReference type="EMBL" id="AMQN01008442">
    <property type="status" value="NOT_ANNOTATED_CDS"/>
    <property type="molecule type" value="Genomic_DNA"/>
</dbReference>
<organism evidence="15">
    <name type="scientific">Capitella teleta</name>
    <name type="common">Polychaete worm</name>
    <dbReference type="NCBI Taxonomy" id="283909"/>
    <lineage>
        <taxon>Eukaryota</taxon>
        <taxon>Metazoa</taxon>
        <taxon>Spiralia</taxon>
        <taxon>Lophotrochozoa</taxon>
        <taxon>Annelida</taxon>
        <taxon>Polychaeta</taxon>
        <taxon>Sedentaria</taxon>
        <taxon>Scolecida</taxon>
        <taxon>Capitellidae</taxon>
        <taxon>Capitella</taxon>
    </lineage>
</organism>
<dbReference type="InterPro" id="IPR014001">
    <property type="entry name" value="Helicase_ATP-bd"/>
</dbReference>
<feature type="compositionally biased region" description="Basic residues" evidence="12">
    <location>
        <begin position="26"/>
        <end position="46"/>
    </location>
</feature>
<dbReference type="PANTHER" id="PTHR47959">
    <property type="entry name" value="ATP-DEPENDENT RNA HELICASE RHLE-RELATED"/>
    <property type="match status" value="1"/>
</dbReference>
<evidence type="ECO:0000313" key="15">
    <source>
        <dbReference type="EMBL" id="ELU03439.1"/>
    </source>
</evidence>
<keyword evidence="10" id="KW-0694">RNA-binding</keyword>
<dbReference type="SUPFAM" id="SSF52540">
    <property type="entry name" value="P-loop containing nucleoside triphosphate hydrolases"/>
    <property type="match status" value="1"/>
</dbReference>
<evidence type="ECO:0000259" key="13">
    <source>
        <dbReference type="PROSITE" id="PS51192"/>
    </source>
</evidence>
<feature type="compositionally biased region" description="Acidic residues" evidence="12">
    <location>
        <begin position="8"/>
        <end position="19"/>
    </location>
</feature>
<dbReference type="CDD" id="cd18787">
    <property type="entry name" value="SF2_C_DEAD"/>
    <property type="match status" value="1"/>
</dbReference>
<keyword evidence="5" id="KW-0963">Cytoplasm</keyword>
<dbReference type="OMA" id="YSGFHGR"/>
<evidence type="ECO:0000259" key="14">
    <source>
        <dbReference type="PROSITE" id="PS51194"/>
    </source>
</evidence>
<dbReference type="Gene3D" id="3.40.50.300">
    <property type="entry name" value="P-loop containing nucleotide triphosphate hydrolases"/>
    <property type="match status" value="2"/>
</dbReference>
<dbReference type="Pfam" id="PF00270">
    <property type="entry name" value="DEAD"/>
    <property type="match status" value="1"/>
</dbReference>
<dbReference type="InterPro" id="IPR011545">
    <property type="entry name" value="DEAD/DEAH_box_helicase_dom"/>
</dbReference>
<protein>
    <recommendedName>
        <fullName evidence="4">RNA helicase</fullName>
        <ecNumber evidence="4">3.6.4.13</ecNumber>
    </recommendedName>
</protein>
<dbReference type="InterPro" id="IPR012562">
    <property type="entry name" value="GUCT"/>
</dbReference>
<keyword evidence="7" id="KW-0378">Hydrolase</keyword>
<dbReference type="InterPro" id="IPR001650">
    <property type="entry name" value="Helicase_C-like"/>
</dbReference>
<feature type="compositionally biased region" description="Gly residues" evidence="12">
    <location>
        <begin position="689"/>
        <end position="707"/>
    </location>
</feature>
<evidence type="ECO:0000256" key="5">
    <source>
        <dbReference type="ARBA" id="ARBA00022490"/>
    </source>
</evidence>
<dbReference type="SMART" id="SM00487">
    <property type="entry name" value="DEXDc"/>
    <property type="match status" value="1"/>
</dbReference>
<dbReference type="Pfam" id="PF00271">
    <property type="entry name" value="Helicase_C"/>
    <property type="match status" value="1"/>
</dbReference>
<evidence type="ECO:0000256" key="12">
    <source>
        <dbReference type="SAM" id="MobiDB-lite"/>
    </source>
</evidence>
<dbReference type="PANTHER" id="PTHR47959:SF19">
    <property type="entry name" value="NUCLEOLAR RNA HELICASE 2-A"/>
    <property type="match status" value="1"/>
</dbReference>
<keyword evidence="9" id="KW-0067">ATP-binding</keyword>
<reference evidence="17" key="1">
    <citation type="submission" date="2012-12" db="EMBL/GenBank/DDBJ databases">
        <authorList>
            <person name="Hellsten U."/>
            <person name="Grimwood J."/>
            <person name="Chapman J.A."/>
            <person name="Shapiro H."/>
            <person name="Aerts A."/>
            <person name="Otillar R.P."/>
            <person name="Terry A.Y."/>
            <person name="Boore J.L."/>
            <person name="Simakov O."/>
            <person name="Marletaz F."/>
            <person name="Cho S.-J."/>
            <person name="Edsinger-Gonzales E."/>
            <person name="Havlak P."/>
            <person name="Kuo D.-H."/>
            <person name="Larsson T."/>
            <person name="Lv J."/>
            <person name="Arendt D."/>
            <person name="Savage R."/>
            <person name="Osoegawa K."/>
            <person name="de Jong P."/>
            <person name="Lindberg D.R."/>
            <person name="Seaver E.C."/>
            <person name="Weisblat D.A."/>
            <person name="Putnam N.H."/>
            <person name="Grigoriev I.V."/>
            <person name="Rokhsar D.S."/>
        </authorList>
    </citation>
    <scope>NUCLEOTIDE SEQUENCE</scope>
    <source>
        <strain evidence="17">I ESC-2004</strain>
    </source>
</reference>
<dbReference type="Proteomes" id="UP000014760">
    <property type="component" value="Unassembled WGS sequence"/>
</dbReference>
<dbReference type="InterPro" id="IPR044742">
    <property type="entry name" value="DEAD/DEAH_RhlB"/>
</dbReference>
<dbReference type="GO" id="GO:0016787">
    <property type="term" value="F:hydrolase activity"/>
    <property type="evidence" value="ECO:0007669"/>
    <property type="project" value="UniProtKB-KW"/>
</dbReference>
<dbReference type="Pfam" id="PF08152">
    <property type="entry name" value="GUCT"/>
    <property type="match status" value="1"/>
</dbReference>
<keyword evidence="17" id="KW-1185">Reference proteome</keyword>
<feature type="domain" description="Helicase C-terminal" evidence="14">
    <location>
        <begin position="361"/>
        <end position="512"/>
    </location>
</feature>
<feature type="non-terminal residue" evidence="15">
    <location>
        <position position="1"/>
    </location>
</feature>
<dbReference type="InterPro" id="IPR027417">
    <property type="entry name" value="P-loop_NTPase"/>
</dbReference>
<keyword evidence="11" id="KW-0539">Nucleus</keyword>
<dbReference type="AlphaFoldDB" id="R7UBV1"/>
<evidence type="ECO:0000256" key="1">
    <source>
        <dbReference type="ARBA" id="ARBA00004496"/>
    </source>
</evidence>
<dbReference type="SUPFAM" id="SSF54928">
    <property type="entry name" value="RNA-binding domain, RBD"/>
    <property type="match status" value="1"/>
</dbReference>
<dbReference type="PROSITE" id="PS51192">
    <property type="entry name" value="HELICASE_ATP_BIND_1"/>
    <property type="match status" value="1"/>
</dbReference>
<dbReference type="GO" id="GO:0003724">
    <property type="term" value="F:RNA helicase activity"/>
    <property type="evidence" value="ECO:0007669"/>
    <property type="project" value="UniProtKB-EC"/>
</dbReference>
<dbReference type="InterPro" id="IPR035979">
    <property type="entry name" value="RBD_domain_sf"/>
</dbReference>
<feature type="domain" description="Helicase ATP-binding" evidence="13">
    <location>
        <begin position="148"/>
        <end position="328"/>
    </location>
</feature>
<dbReference type="InterPro" id="IPR050079">
    <property type="entry name" value="DEAD_box_RNA_helicase"/>
</dbReference>
<feature type="non-terminal residue" evidence="15">
    <location>
        <position position="707"/>
    </location>
</feature>
<comment type="similarity">
    <text evidence="3">Belongs to the DEAD box helicase family. DDX21/DDX50 subfamily.</text>
</comment>
<dbReference type="EnsemblMetazoa" id="CapteT52524">
    <property type="protein sequence ID" value="CapteP52524"/>
    <property type="gene ID" value="CapteG52524"/>
</dbReference>
<dbReference type="EMBL" id="KB303150">
    <property type="protein sequence ID" value="ELU03439.1"/>
    <property type="molecule type" value="Genomic_DNA"/>
</dbReference>
<evidence type="ECO:0000256" key="8">
    <source>
        <dbReference type="ARBA" id="ARBA00022806"/>
    </source>
</evidence>
<evidence type="ECO:0000256" key="2">
    <source>
        <dbReference type="ARBA" id="ARBA00004604"/>
    </source>
</evidence>
<evidence type="ECO:0000313" key="17">
    <source>
        <dbReference type="Proteomes" id="UP000014760"/>
    </source>
</evidence>
<dbReference type="STRING" id="283909.R7UBV1"/>
<dbReference type="GO" id="GO:0005829">
    <property type="term" value="C:cytosol"/>
    <property type="evidence" value="ECO:0007669"/>
    <property type="project" value="TreeGrafter"/>
</dbReference>
<reference evidence="16" key="3">
    <citation type="submission" date="2015-06" db="UniProtKB">
        <authorList>
            <consortium name="EnsemblMetazoa"/>
        </authorList>
    </citation>
    <scope>IDENTIFICATION</scope>
</reference>
<comment type="subcellular location">
    <subcellularLocation>
        <location evidence="1">Cytoplasm</location>
    </subcellularLocation>
    <subcellularLocation>
        <location evidence="2">Nucleus</location>
        <location evidence="2">Nucleolus</location>
    </subcellularLocation>
</comment>
<dbReference type="HOGENOM" id="CLU_003041_20_0_1"/>
<evidence type="ECO:0000256" key="7">
    <source>
        <dbReference type="ARBA" id="ARBA00022801"/>
    </source>
</evidence>
<keyword evidence="6" id="KW-0547">Nucleotide-binding</keyword>
<dbReference type="CDD" id="cd00268">
    <property type="entry name" value="DEADc"/>
    <property type="match status" value="1"/>
</dbReference>
<dbReference type="InterPro" id="IPR059027">
    <property type="entry name" value="DD_DDX21-DDX50"/>
</dbReference>
<sequence length="707" mass="77409">TKKRKVEEVEEEVELNGDTETEKVKKTPKAKKTKATNGSPKKKAKKVKTEVSEESEEAEETPVKKTKKGRNAKGEPAVNGAVVNGAKAAVNGTKAAVNGEAEEKDVEVSEAAMKGAFENFNISAETVEKLKGKLLFSPFLFPIQAQTFDIIMEGVDCIGRARTGTGKTFAFAIPVVEMLNKKPAPTARGAPRVLVMLPVRELAIQVAGNFKSLASRNLAVVCVYGGEPIYTQISALRRGVDVVVGTPGRIMDMIKRNELDLSKLEHVVLDEVDRMLDMGFAENVDEILQTRYNENDVESNPQTLLFSATMPDWVQKTSQKYMKKNTRNIDLVGRERVRTSITVQHLALQCNYQDRAATVGDVLRVYSGSQGRAMVFCETKRDADDLAVSPCIGIETHVLHGDIPQEKRQLVLQKFREGRYKCLITTDVAARGLDIPEVDLVVQCCPPKDVDSYIHRSGRTGRAGRQGTCVLFYKYGSEYEVQRVERTAGFKFRRVGAPSRNEIIDAAARDARLVLATVPEETLGHFRESAKLLIEEKGGVDAVAAALAVITGNTEMKSRSLLTSKEGFTTYVFTSTNEIKSMGYFWSAMERQLPSEIKDKVRAPRMQKDQMGCVFDLPSDVDALVENYWQDSEYHTLNVATELPEMEDAPVRSGYGGGGYGGGGGGYGGGRGGFRGRGFSQGRGRFNSRGGGGGRGRGGSRGGRGRQ</sequence>
<gene>
    <name evidence="15" type="ORF">CAPTEDRAFT_52524</name>
</gene>
<evidence type="ECO:0000256" key="9">
    <source>
        <dbReference type="ARBA" id="ARBA00022840"/>
    </source>
</evidence>
<dbReference type="GO" id="GO:0005524">
    <property type="term" value="F:ATP binding"/>
    <property type="evidence" value="ECO:0007669"/>
    <property type="project" value="UniProtKB-KW"/>
</dbReference>
<dbReference type="EC" id="3.6.4.13" evidence="4"/>
<feature type="region of interest" description="Disordered" evidence="12">
    <location>
        <begin position="666"/>
        <end position="707"/>
    </location>
</feature>
<dbReference type="GO" id="GO:0003723">
    <property type="term" value="F:RNA binding"/>
    <property type="evidence" value="ECO:0007669"/>
    <property type="project" value="UniProtKB-KW"/>
</dbReference>
<evidence type="ECO:0000313" key="16">
    <source>
        <dbReference type="EnsemblMetazoa" id="CapteP52524"/>
    </source>
</evidence>
<proteinExistence type="inferred from homology"/>
<feature type="region of interest" description="Disordered" evidence="12">
    <location>
        <begin position="1"/>
        <end position="78"/>
    </location>
</feature>
<dbReference type="CDD" id="cd12937">
    <property type="entry name" value="GUCT_RH7_like"/>
    <property type="match status" value="1"/>
</dbReference>
<evidence type="ECO:0000256" key="11">
    <source>
        <dbReference type="ARBA" id="ARBA00023242"/>
    </source>
</evidence>
<dbReference type="GO" id="GO:0005730">
    <property type="term" value="C:nucleolus"/>
    <property type="evidence" value="ECO:0007669"/>
    <property type="project" value="UniProtKB-SubCell"/>
</dbReference>
<dbReference type="PROSITE" id="PS51194">
    <property type="entry name" value="HELICASE_CTER"/>
    <property type="match status" value="1"/>
</dbReference>
<reference evidence="15 17" key="2">
    <citation type="journal article" date="2013" name="Nature">
        <title>Insights into bilaterian evolution from three spiralian genomes.</title>
        <authorList>
            <person name="Simakov O."/>
            <person name="Marletaz F."/>
            <person name="Cho S.J."/>
            <person name="Edsinger-Gonzales E."/>
            <person name="Havlak P."/>
            <person name="Hellsten U."/>
            <person name="Kuo D.H."/>
            <person name="Larsson T."/>
            <person name="Lv J."/>
            <person name="Arendt D."/>
            <person name="Savage R."/>
            <person name="Osoegawa K."/>
            <person name="de Jong P."/>
            <person name="Grimwood J."/>
            <person name="Chapman J.A."/>
            <person name="Shapiro H."/>
            <person name="Aerts A."/>
            <person name="Otillar R.P."/>
            <person name="Terry A.Y."/>
            <person name="Boore J.L."/>
            <person name="Grigoriev I.V."/>
            <person name="Lindberg D.R."/>
            <person name="Seaver E.C."/>
            <person name="Weisblat D.A."/>
            <person name="Putnam N.H."/>
            <person name="Rokhsar D.S."/>
        </authorList>
    </citation>
    <scope>NUCLEOTIDE SEQUENCE</scope>
    <source>
        <strain evidence="15 17">I ESC-2004</strain>
    </source>
</reference>
<name>R7UBV1_CAPTE</name>
<dbReference type="Gene3D" id="3.30.70.2280">
    <property type="match status" value="1"/>
</dbReference>
<keyword evidence="8" id="KW-0347">Helicase</keyword>
<evidence type="ECO:0000256" key="4">
    <source>
        <dbReference type="ARBA" id="ARBA00012552"/>
    </source>
</evidence>
<feature type="compositionally biased region" description="Gly residues" evidence="12">
    <location>
        <begin position="666"/>
        <end position="681"/>
    </location>
</feature>
<evidence type="ECO:0000256" key="3">
    <source>
        <dbReference type="ARBA" id="ARBA00006517"/>
    </source>
</evidence>
<dbReference type="OrthoDB" id="4255at2759"/>
<dbReference type="SMART" id="SM00490">
    <property type="entry name" value="HELICc"/>
    <property type="match status" value="1"/>
</dbReference>
<evidence type="ECO:0000256" key="6">
    <source>
        <dbReference type="ARBA" id="ARBA00022741"/>
    </source>
</evidence>
<evidence type="ECO:0000256" key="10">
    <source>
        <dbReference type="ARBA" id="ARBA00022884"/>
    </source>
</evidence>
<dbReference type="Pfam" id="PF26142">
    <property type="entry name" value="DD_DDX21-DDX50"/>
    <property type="match status" value="1"/>
</dbReference>